<organism evidence="1 2">
    <name type="scientific">Chitinophaga solisilvae</name>
    <dbReference type="NCBI Taxonomy" id="1233460"/>
    <lineage>
        <taxon>Bacteria</taxon>
        <taxon>Pseudomonadati</taxon>
        <taxon>Bacteroidota</taxon>
        <taxon>Chitinophagia</taxon>
        <taxon>Chitinophagales</taxon>
        <taxon>Chitinophagaceae</taxon>
        <taxon>Chitinophaga</taxon>
    </lineage>
</organism>
<dbReference type="EMBL" id="RIAR02000001">
    <property type="protein sequence ID" value="NSL88975.1"/>
    <property type="molecule type" value="Genomic_DNA"/>
</dbReference>
<dbReference type="PANTHER" id="PTHR30146">
    <property type="entry name" value="LACI-RELATED TRANSCRIPTIONAL REPRESSOR"/>
    <property type="match status" value="1"/>
</dbReference>
<dbReference type="GO" id="GO:0003700">
    <property type="term" value="F:DNA-binding transcription factor activity"/>
    <property type="evidence" value="ECO:0007669"/>
    <property type="project" value="TreeGrafter"/>
</dbReference>
<dbReference type="Gene3D" id="3.40.50.2300">
    <property type="match status" value="2"/>
</dbReference>
<dbReference type="InterPro" id="IPR000843">
    <property type="entry name" value="HTH_LacI"/>
</dbReference>
<comment type="caution">
    <text evidence="1">The sequence shown here is derived from an EMBL/GenBank/DDBJ whole genome shotgun (WGS) entry which is preliminary data.</text>
</comment>
<dbReference type="CDD" id="cd01392">
    <property type="entry name" value="HTH_LacI"/>
    <property type="match status" value="1"/>
</dbReference>
<reference evidence="1" key="1">
    <citation type="submission" date="2020-05" db="EMBL/GenBank/DDBJ databases">
        <title>Chitinophaga laudate sp. nov., isolated from a tropical peat swamp.</title>
        <authorList>
            <person name="Goh C.B.S."/>
            <person name="Lee M.S."/>
            <person name="Parimannan S."/>
            <person name="Pasbakhsh P."/>
            <person name="Yule C.M."/>
            <person name="Rajandas H."/>
            <person name="Loke S."/>
            <person name="Croft L."/>
            <person name="Tan J.B.L."/>
        </authorList>
    </citation>
    <scope>NUCLEOTIDE SEQUENCE</scope>
    <source>
        <strain evidence="1">Mgbs1</strain>
    </source>
</reference>
<gene>
    <name evidence="1" type="ORF">ECE50_019190</name>
</gene>
<dbReference type="AlphaFoldDB" id="A0A3S1JIH1"/>
<dbReference type="CDD" id="cd06267">
    <property type="entry name" value="PBP1_LacI_sugar_binding-like"/>
    <property type="match status" value="1"/>
</dbReference>
<dbReference type="InterPro" id="IPR010982">
    <property type="entry name" value="Lambda_DNA-bd_dom_sf"/>
</dbReference>
<dbReference type="Gene3D" id="1.10.260.40">
    <property type="entry name" value="lambda repressor-like DNA-binding domains"/>
    <property type="match status" value="1"/>
</dbReference>
<evidence type="ECO:0000313" key="1">
    <source>
        <dbReference type="EMBL" id="NSL88975.1"/>
    </source>
</evidence>
<dbReference type="Pfam" id="PF13377">
    <property type="entry name" value="Peripla_BP_3"/>
    <property type="match status" value="1"/>
</dbReference>
<dbReference type="InterPro" id="IPR028082">
    <property type="entry name" value="Peripla_BP_I"/>
</dbReference>
<dbReference type="SMART" id="SM00354">
    <property type="entry name" value="HTH_LACI"/>
    <property type="match status" value="1"/>
</dbReference>
<dbReference type="PANTHER" id="PTHR30146:SF109">
    <property type="entry name" value="HTH-TYPE TRANSCRIPTIONAL REGULATOR GALS"/>
    <property type="match status" value="1"/>
</dbReference>
<accession>A0A3S1JIH1</accession>
<protein>
    <submittedName>
        <fullName evidence="1">LacI family transcriptional regulator</fullName>
    </submittedName>
</protein>
<dbReference type="Pfam" id="PF00356">
    <property type="entry name" value="LacI"/>
    <property type="match status" value="1"/>
</dbReference>
<dbReference type="OrthoDB" id="667031at2"/>
<name>A0A3S1JIH1_9BACT</name>
<dbReference type="InterPro" id="IPR046335">
    <property type="entry name" value="LacI/GalR-like_sensor"/>
</dbReference>
<dbReference type="GO" id="GO:0000976">
    <property type="term" value="F:transcription cis-regulatory region binding"/>
    <property type="evidence" value="ECO:0007669"/>
    <property type="project" value="TreeGrafter"/>
</dbReference>
<keyword evidence="2" id="KW-1185">Reference proteome</keyword>
<dbReference type="SUPFAM" id="SSF53822">
    <property type="entry name" value="Periplasmic binding protein-like I"/>
    <property type="match status" value="1"/>
</dbReference>
<evidence type="ECO:0000313" key="2">
    <source>
        <dbReference type="Proteomes" id="UP000281028"/>
    </source>
</evidence>
<dbReference type="SUPFAM" id="SSF47413">
    <property type="entry name" value="lambda repressor-like DNA-binding domains"/>
    <property type="match status" value="1"/>
</dbReference>
<sequence>MKKVNIKALAQELNLSSSTISKALRDSYEISAATKQRVLEMAARLQYTPNAYASSLRGKKSKNIAVIIPEVADSFFSLAINGIEAAVKVKGYHVLIYLTHESFAAESAIMKEFYSGRVDGVLMSVSRETTDGQHIRQLMAQDIPVVFFDRALEELPVAKVLTDDYHSGYTAARHLIQNGCRRIAFLGMSETLSISHHRRAGYQHALQEYGLAATRKNMISCTADPAVNYKLVKKLLQQATPPDGIVASMEKLTTTVYQVCQALQLRMPADVKLVCFSNLEIATILQPSLTTITQPAFEMGKTAAELLLRQLEKKPVRQAEAVIIPSELVIRDSTKKS</sequence>
<dbReference type="PROSITE" id="PS50932">
    <property type="entry name" value="HTH_LACI_2"/>
    <property type="match status" value="1"/>
</dbReference>
<dbReference type="Proteomes" id="UP000281028">
    <property type="component" value="Unassembled WGS sequence"/>
</dbReference>
<proteinExistence type="predicted"/>